<gene>
    <name evidence="2" type="ORF">PXEA_LOCUS14962</name>
</gene>
<reference evidence="2" key="1">
    <citation type="submission" date="2018-11" db="EMBL/GenBank/DDBJ databases">
        <authorList>
            <consortium name="Pathogen Informatics"/>
        </authorList>
    </citation>
    <scope>NUCLEOTIDE SEQUENCE</scope>
</reference>
<dbReference type="AlphaFoldDB" id="A0A448WVZ9"/>
<protein>
    <submittedName>
        <fullName evidence="2">Uncharacterized protein</fullName>
    </submittedName>
</protein>
<sequence length="101" mass="11219">MAVLASSQGGTTLRDIRKEDDTQVIQCPIFFRFSLNSLRLLPPRSLWHSWLVNGGRLESAIAAVRLGDGPGDISPNWDRKQEKWCSVDSSPRAQVVRPGDS</sequence>
<organism evidence="2 3">
    <name type="scientific">Protopolystoma xenopodis</name>
    <dbReference type="NCBI Taxonomy" id="117903"/>
    <lineage>
        <taxon>Eukaryota</taxon>
        <taxon>Metazoa</taxon>
        <taxon>Spiralia</taxon>
        <taxon>Lophotrochozoa</taxon>
        <taxon>Platyhelminthes</taxon>
        <taxon>Monogenea</taxon>
        <taxon>Polyopisthocotylea</taxon>
        <taxon>Polystomatidea</taxon>
        <taxon>Polystomatidae</taxon>
        <taxon>Protopolystoma</taxon>
    </lineage>
</organism>
<evidence type="ECO:0000256" key="1">
    <source>
        <dbReference type="SAM" id="MobiDB-lite"/>
    </source>
</evidence>
<dbReference type="Proteomes" id="UP000784294">
    <property type="component" value="Unassembled WGS sequence"/>
</dbReference>
<name>A0A448WVZ9_9PLAT</name>
<comment type="caution">
    <text evidence="2">The sequence shown here is derived from an EMBL/GenBank/DDBJ whole genome shotgun (WGS) entry which is preliminary data.</text>
</comment>
<dbReference type="EMBL" id="CAAALY010051762">
    <property type="protein sequence ID" value="VEL21522.1"/>
    <property type="molecule type" value="Genomic_DNA"/>
</dbReference>
<evidence type="ECO:0000313" key="3">
    <source>
        <dbReference type="Proteomes" id="UP000784294"/>
    </source>
</evidence>
<proteinExistence type="predicted"/>
<accession>A0A448WVZ9</accession>
<keyword evidence="3" id="KW-1185">Reference proteome</keyword>
<feature type="region of interest" description="Disordered" evidence="1">
    <location>
        <begin position="70"/>
        <end position="101"/>
    </location>
</feature>
<evidence type="ECO:0000313" key="2">
    <source>
        <dbReference type="EMBL" id="VEL21522.1"/>
    </source>
</evidence>